<dbReference type="InterPro" id="IPR006527">
    <property type="entry name" value="F-box-assoc_dom_typ1"/>
</dbReference>
<sequence>MRKNSKLCSLRFDLHEEEFAVKEIDNQVEISKVLVCNGLLLCVNVKSNDIQSLMVWNPYLGQTRWIHQQEQHLTTEFEIYDFKSDSWRTLDLDVTPDWGFEYVPYSTSLKGNTYFVDYDRFDETTNNYFICFDFTRERFGEYLQLPWSRDNTHSFFIDEDTKRAVLFSVDWHDSLKTEEEYYNAAYIIGENDFFKSVDLGATNPLNDYVPAVCPNSYVPSLVQIKQNCMRDKKRKQAKKLDHVKKKIGNWNYPFYNNMLFV</sequence>
<name>A0A8S9IH42_BRACR</name>
<reference evidence="2" key="1">
    <citation type="submission" date="2019-12" db="EMBL/GenBank/DDBJ databases">
        <title>Genome sequencing and annotation of Brassica cretica.</title>
        <authorList>
            <person name="Studholme D.J."/>
            <person name="Sarris P.F."/>
        </authorList>
    </citation>
    <scope>NUCLEOTIDE SEQUENCE</scope>
    <source>
        <strain evidence="2">PFS-001/15</strain>
        <tissue evidence="2">Leaf</tissue>
    </source>
</reference>
<organism evidence="2 3">
    <name type="scientific">Brassica cretica</name>
    <name type="common">Mustard</name>
    <dbReference type="NCBI Taxonomy" id="69181"/>
    <lineage>
        <taxon>Eukaryota</taxon>
        <taxon>Viridiplantae</taxon>
        <taxon>Streptophyta</taxon>
        <taxon>Embryophyta</taxon>
        <taxon>Tracheophyta</taxon>
        <taxon>Spermatophyta</taxon>
        <taxon>Magnoliopsida</taxon>
        <taxon>eudicotyledons</taxon>
        <taxon>Gunneridae</taxon>
        <taxon>Pentapetalae</taxon>
        <taxon>rosids</taxon>
        <taxon>malvids</taxon>
        <taxon>Brassicales</taxon>
        <taxon>Brassicaceae</taxon>
        <taxon>Brassiceae</taxon>
        <taxon>Brassica</taxon>
    </lineage>
</organism>
<dbReference type="NCBIfam" id="TIGR01640">
    <property type="entry name" value="F_box_assoc_1"/>
    <property type="match status" value="1"/>
</dbReference>
<proteinExistence type="predicted"/>
<protein>
    <recommendedName>
        <fullName evidence="1">F-box associated beta-propeller type 1 domain-containing protein</fullName>
    </recommendedName>
</protein>
<evidence type="ECO:0000313" key="2">
    <source>
        <dbReference type="EMBL" id="KAF2569148.1"/>
    </source>
</evidence>
<evidence type="ECO:0000313" key="3">
    <source>
        <dbReference type="Proteomes" id="UP000712281"/>
    </source>
</evidence>
<evidence type="ECO:0000259" key="1">
    <source>
        <dbReference type="Pfam" id="PF07734"/>
    </source>
</evidence>
<gene>
    <name evidence="2" type="ORF">F2Q68_00024885</name>
</gene>
<feature type="domain" description="F-box associated beta-propeller type 1" evidence="1">
    <location>
        <begin position="71"/>
        <end position="151"/>
    </location>
</feature>
<dbReference type="InterPro" id="IPR017451">
    <property type="entry name" value="F-box-assoc_interact_dom"/>
</dbReference>
<dbReference type="EMBL" id="QGKW02001911">
    <property type="protein sequence ID" value="KAF2569148.1"/>
    <property type="molecule type" value="Genomic_DNA"/>
</dbReference>
<dbReference type="Proteomes" id="UP000712281">
    <property type="component" value="Unassembled WGS sequence"/>
</dbReference>
<comment type="caution">
    <text evidence="2">The sequence shown here is derived from an EMBL/GenBank/DDBJ whole genome shotgun (WGS) entry which is preliminary data.</text>
</comment>
<accession>A0A8S9IH42</accession>
<dbReference type="AlphaFoldDB" id="A0A8S9IH42"/>
<dbReference type="Pfam" id="PF07734">
    <property type="entry name" value="FBA_1"/>
    <property type="match status" value="1"/>
</dbReference>